<keyword evidence="1" id="KW-0812">Transmembrane</keyword>
<name>A0A8J2WXF3_9STRA</name>
<gene>
    <name evidence="2" type="ORF">PECAL_1P18510</name>
</gene>
<keyword evidence="3" id="KW-1185">Reference proteome</keyword>
<protein>
    <submittedName>
        <fullName evidence="2">Uncharacterized protein</fullName>
    </submittedName>
</protein>
<keyword evidence="1" id="KW-0472">Membrane</keyword>
<keyword evidence="1" id="KW-1133">Transmembrane helix</keyword>
<feature type="transmembrane region" description="Helical" evidence="1">
    <location>
        <begin position="15"/>
        <end position="35"/>
    </location>
</feature>
<evidence type="ECO:0000313" key="2">
    <source>
        <dbReference type="EMBL" id="CAH0365411.1"/>
    </source>
</evidence>
<accession>A0A8J2WXF3</accession>
<feature type="transmembrane region" description="Helical" evidence="1">
    <location>
        <begin position="105"/>
        <end position="123"/>
    </location>
</feature>
<dbReference type="AlphaFoldDB" id="A0A8J2WXF3"/>
<evidence type="ECO:0000256" key="1">
    <source>
        <dbReference type="SAM" id="Phobius"/>
    </source>
</evidence>
<feature type="transmembrane region" description="Helical" evidence="1">
    <location>
        <begin position="61"/>
        <end position="85"/>
    </location>
</feature>
<dbReference type="Proteomes" id="UP000789595">
    <property type="component" value="Unassembled WGS sequence"/>
</dbReference>
<reference evidence="2" key="1">
    <citation type="submission" date="2021-11" db="EMBL/GenBank/DDBJ databases">
        <authorList>
            <consortium name="Genoscope - CEA"/>
            <person name="William W."/>
        </authorList>
    </citation>
    <scope>NUCLEOTIDE SEQUENCE</scope>
</reference>
<comment type="caution">
    <text evidence="2">The sequence shown here is derived from an EMBL/GenBank/DDBJ whole genome shotgun (WGS) entry which is preliminary data.</text>
</comment>
<dbReference type="EMBL" id="CAKKNE010000001">
    <property type="protein sequence ID" value="CAH0365411.1"/>
    <property type="molecule type" value="Genomic_DNA"/>
</dbReference>
<proteinExistence type="predicted"/>
<sequence>MLLRFAVLVGGTHKARIIAILLVLHFGLAALNHFIEIGEIERDRQSLEAQFPDLGVACYDYIPWLIALSVTIFFAIGETFGVGFLWYLPEVVRDDDPRRFRGFKYILRIFAVAIIIGEGRNLAGVRCHFLALRGRLLDKVGIADSPRLRYWLS</sequence>
<organism evidence="2 3">
    <name type="scientific">Pelagomonas calceolata</name>
    <dbReference type="NCBI Taxonomy" id="35677"/>
    <lineage>
        <taxon>Eukaryota</taxon>
        <taxon>Sar</taxon>
        <taxon>Stramenopiles</taxon>
        <taxon>Ochrophyta</taxon>
        <taxon>Pelagophyceae</taxon>
        <taxon>Pelagomonadales</taxon>
        <taxon>Pelagomonadaceae</taxon>
        <taxon>Pelagomonas</taxon>
    </lineage>
</organism>
<evidence type="ECO:0000313" key="3">
    <source>
        <dbReference type="Proteomes" id="UP000789595"/>
    </source>
</evidence>